<dbReference type="EMBL" id="VZRS01017190">
    <property type="protein sequence ID" value="NWW69308.1"/>
    <property type="molecule type" value="Genomic_DNA"/>
</dbReference>
<sequence>PAVLCQLYSVMGQAIKVLCSRDGSSCDWYQPKFPGCAPITVIYYSDLGLLDIPSRFSRSQSSSMSTVTISGVQAQDKAV</sequence>
<dbReference type="InterPro" id="IPR036179">
    <property type="entry name" value="Ig-like_dom_sf"/>
</dbReference>
<reference evidence="2 3" key="1">
    <citation type="submission" date="2019-09" db="EMBL/GenBank/DDBJ databases">
        <title>Bird 10,000 Genomes (B10K) Project - Family phase.</title>
        <authorList>
            <person name="Zhang G."/>
        </authorList>
    </citation>
    <scope>NUCLEOTIDE SEQUENCE [LARGE SCALE GENOMIC DNA]</scope>
    <source>
        <strain evidence="2">B10K-DU-029-41</strain>
        <tissue evidence="2">Liver</tissue>
    </source>
</reference>
<dbReference type="InterPro" id="IPR050150">
    <property type="entry name" value="IgV_Light_Chain"/>
</dbReference>
<feature type="region of interest" description="Disordered" evidence="1">
    <location>
        <begin position="58"/>
        <end position="79"/>
    </location>
</feature>
<evidence type="ECO:0000313" key="2">
    <source>
        <dbReference type="EMBL" id="NWW69308.1"/>
    </source>
</evidence>
<evidence type="ECO:0000256" key="1">
    <source>
        <dbReference type="SAM" id="MobiDB-lite"/>
    </source>
</evidence>
<feature type="compositionally biased region" description="Low complexity" evidence="1">
    <location>
        <begin position="58"/>
        <end position="70"/>
    </location>
</feature>
<dbReference type="Proteomes" id="UP000542689">
    <property type="component" value="Unassembled WGS sequence"/>
</dbReference>
<dbReference type="PANTHER" id="PTHR23267">
    <property type="entry name" value="IMMUNOGLOBULIN LIGHT CHAIN"/>
    <property type="match status" value="1"/>
</dbReference>
<protein>
    <submittedName>
        <fullName evidence="2">LV1 protein</fullName>
    </submittedName>
</protein>
<dbReference type="AlphaFoldDB" id="A0A7K6Q6R3"/>
<dbReference type="InterPro" id="IPR013783">
    <property type="entry name" value="Ig-like_fold"/>
</dbReference>
<gene>
    <name evidence="2" type="primary">Lv1_5</name>
    <name evidence="2" type="ORF">IFRKOW_R14571</name>
</gene>
<proteinExistence type="predicted"/>
<organism evidence="2 3">
    <name type="scientific">Ifrita kowaldi</name>
    <name type="common">blue-capped ifrita</name>
    <dbReference type="NCBI Taxonomy" id="461245"/>
    <lineage>
        <taxon>Eukaryota</taxon>
        <taxon>Metazoa</taxon>
        <taxon>Chordata</taxon>
        <taxon>Craniata</taxon>
        <taxon>Vertebrata</taxon>
        <taxon>Euteleostomi</taxon>
        <taxon>Archelosauria</taxon>
        <taxon>Archosauria</taxon>
        <taxon>Dinosauria</taxon>
        <taxon>Saurischia</taxon>
        <taxon>Theropoda</taxon>
        <taxon>Coelurosauria</taxon>
        <taxon>Aves</taxon>
        <taxon>Neognathae</taxon>
        <taxon>Neoaves</taxon>
        <taxon>Telluraves</taxon>
        <taxon>Australaves</taxon>
        <taxon>Passeriformes</taxon>
        <taxon>Corvoidea</taxon>
        <taxon>Cinclosomatidae</taxon>
        <taxon>Ifrita</taxon>
    </lineage>
</organism>
<dbReference type="Gene3D" id="2.60.40.10">
    <property type="entry name" value="Immunoglobulins"/>
    <property type="match status" value="1"/>
</dbReference>
<name>A0A7K6Q6R3_9CORV</name>
<dbReference type="SUPFAM" id="SSF48726">
    <property type="entry name" value="Immunoglobulin"/>
    <property type="match status" value="1"/>
</dbReference>
<evidence type="ECO:0000313" key="3">
    <source>
        <dbReference type="Proteomes" id="UP000542689"/>
    </source>
</evidence>
<keyword evidence="3" id="KW-1185">Reference proteome</keyword>
<accession>A0A7K6Q6R3</accession>
<feature type="non-terminal residue" evidence="2">
    <location>
        <position position="79"/>
    </location>
</feature>
<feature type="non-terminal residue" evidence="2">
    <location>
        <position position="1"/>
    </location>
</feature>
<comment type="caution">
    <text evidence="2">The sequence shown here is derived from an EMBL/GenBank/DDBJ whole genome shotgun (WGS) entry which is preliminary data.</text>
</comment>